<protein>
    <recommendedName>
        <fullName evidence="8">Metalloprotease</fullName>
    </recommendedName>
</protein>
<dbReference type="Pfam" id="PF04228">
    <property type="entry name" value="Zn_peptidase"/>
    <property type="match status" value="1"/>
</dbReference>
<evidence type="ECO:0000313" key="6">
    <source>
        <dbReference type="EMBL" id="TDC07133.1"/>
    </source>
</evidence>
<accession>A0A4R4NHL0</accession>
<dbReference type="InterPro" id="IPR007343">
    <property type="entry name" value="Uncharacterised_pept_Zn_put"/>
</dbReference>
<feature type="signal peptide" evidence="5">
    <location>
        <begin position="1"/>
        <end position="23"/>
    </location>
</feature>
<evidence type="ECO:0000313" key="7">
    <source>
        <dbReference type="Proteomes" id="UP000295157"/>
    </source>
</evidence>
<keyword evidence="5" id="KW-0732">Signal</keyword>
<keyword evidence="7" id="KW-1185">Reference proteome</keyword>
<sequence length="294" mass="32409">MNVSHRFAALAAAGLTLTVAATSQVFVLPNAASASVASVSQVQQAAPSVAGGAAGAQSASAFANKSLATKNRIYRTGRLTDVNCRTGSLPSGSTAAYKRFLTRVTNCLNTAWGSQFRKARLPFSKPRLRIITRKVNTPCGKWSAGADGYYCSSNRTMYMLITRKQLRQPFPLGIARLMAHEYGHHVQQVSKIWSYYWTARNRAGSSQRLALSRRSELQAECFSGAFMRTLRDGRHFSDQQWNYTVNWFRQNGHKAWPQNDHGRGPTQAKWMTRGYNSGSPGACNTWAASARNTT</sequence>
<evidence type="ECO:0000256" key="5">
    <source>
        <dbReference type="SAM" id="SignalP"/>
    </source>
</evidence>
<keyword evidence="3" id="KW-1133">Transmembrane helix</keyword>
<dbReference type="EMBL" id="SMJZ01000044">
    <property type="protein sequence ID" value="TDC07133.1"/>
    <property type="molecule type" value="Genomic_DNA"/>
</dbReference>
<comment type="subcellular location">
    <subcellularLocation>
        <location evidence="1">Membrane</location>
        <topology evidence="1">Single-pass membrane protein</topology>
    </subcellularLocation>
</comment>
<dbReference type="AlphaFoldDB" id="A0A4R4NHL0"/>
<feature type="chain" id="PRO_5038887018" description="Metalloprotease" evidence="5">
    <location>
        <begin position="24"/>
        <end position="294"/>
    </location>
</feature>
<comment type="caution">
    <text evidence="6">The sequence shown here is derived from an EMBL/GenBank/DDBJ whole genome shotgun (WGS) entry which is preliminary data.</text>
</comment>
<evidence type="ECO:0000256" key="3">
    <source>
        <dbReference type="ARBA" id="ARBA00022989"/>
    </source>
</evidence>
<dbReference type="PANTHER" id="PTHR30168">
    <property type="entry name" value="PUTATIVE MEMBRANE PROTEIN YPFJ"/>
    <property type="match status" value="1"/>
</dbReference>
<dbReference type="OrthoDB" id="9774900at2"/>
<dbReference type="RefSeq" id="WP_132332917.1">
    <property type="nucleotide sequence ID" value="NZ_SMJZ01000044.1"/>
</dbReference>
<evidence type="ECO:0000256" key="4">
    <source>
        <dbReference type="ARBA" id="ARBA00023136"/>
    </source>
</evidence>
<organism evidence="6 7">
    <name type="scientific">Nonomuraea longispora</name>
    <dbReference type="NCBI Taxonomy" id="1848320"/>
    <lineage>
        <taxon>Bacteria</taxon>
        <taxon>Bacillati</taxon>
        <taxon>Actinomycetota</taxon>
        <taxon>Actinomycetes</taxon>
        <taxon>Streptosporangiales</taxon>
        <taxon>Streptosporangiaceae</taxon>
        <taxon>Nonomuraea</taxon>
    </lineage>
</organism>
<dbReference type="Proteomes" id="UP000295157">
    <property type="component" value="Unassembled WGS sequence"/>
</dbReference>
<gene>
    <name evidence="6" type="ORF">E1267_14220</name>
</gene>
<dbReference type="PANTHER" id="PTHR30168:SF0">
    <property type="entry name" value="INNER MEMBRANE PROTEIN"/>
    <property type="match status" value="1"/>
</dbReference>
<evidence type="ECO:0000256" key="1">
    <source>
        <dbReference type="ARBA" id="ARBA00004167"/>
    </source>
</evidence>
<reference evidence="6 7" key="1">
    <citation type="submission" date="2019-02" db="EMBL/GenBank/DDBJ databases">
        <title>Draft genome sequences of novel Actinobacteria.</title>
        <authorList>
            <person name="Sahin N."/>
            <person name="Ay H."/>
            <person name="Saygin H."/>
        </authorList>
    </citation>
    <scope>NUCLEOTIDE SEQUENCE [LARGE SCALE GENOMIC DNA]</scope>
    <source>
        <strain evidence="6 7">KC201</strain>
    </source>
</reference>
<dbReference type="GO" id="GO:0016020">
    <property type="term" value="C:membrane"/>
    <property type="evidence" value="ECO:0007669"/>
    <property type="project" value="UniProtKB-SubCell"/>
</dbReference>
<name>A0A4R4NHL0_9ACTN</name>
<keyword evidence="4" id="KW-0472">Membrane</keyword>
<keyword evidence="2" id="KW-0812">Transmembrane</keyword>
<evidence type="ECO:0008006" key="8">
    <source>
        <dbReference type="Google" id="ProtNLM"/>
    </source>
</evidence>
<proteinExistence type="predicted"/>
<evidence type="ECO:0000256" key="2">
    <source>
        <dbReference type="ARBA" id="ARBA00022692"/>
    </source>
</evidence>